<dbReference type="InParanoid" id="A0A401GAL0"/>
<dbReference type="Pfam" id="PF13668">
    <property type="entry name" value="Ferritin_2"/>
    <property type="match status" value="1"/>
</dbReference>
<feature type="signal peptide" evidence="2">
    <location>
        <begin position="1"/>
        <end position="18"/>
    </location>
</feature>
<dbReference type="PANTHER" id="PTHR31694:SF26">
    <property type="entry name" value="OS05G0151100 PROTEIN"/>
    <property type="match status" value="1"/>
</dbReference>
<dbReference type="SUPFAM" id="SSF47240">
    <property type="entry name" value="Ferritin-like"/>
    <property type="match status" value="1"/>
</dbReference>
<evidence type="ECO:0000313" key="3">
    <source>
        <dbReference type="EMBL" id="GBE79191.1"/>
    </source>
</evidence>
<comment type="caution">
    <text evidence="3">The sequence shown here is derived from an EMBL/GenBank/DDBJ whole genome shotgun (WGS) entry which is preliminary data.</text>
</comment>
<dbReference type="InterPro" id="IPR009078">
    <property type="entry name" value="Ferritin-like_SF"/>
</dbReference>
<keyword evidence="4" id="KW-1185">Reference proteome</keyword>
<dbReference type="CDD" id="cd00657">
    <property type="entry name" value="Ferritin_like"/>
    <property type="match status" value="1"/>
</dbReference>
<keyword evidence="2" id="KW-0732">Signal</keyword>
<sequence>MRAFVSILAIATPLLVFGAPVKRQAGNSTDVLVLQFADVLENFENQFYTQALGQFQQADFVAAGFSNVQIPIQQFEAIQSDEAAHVTALESALQALGASPISGCQFNFSSALTNVSTMAATARVVENLGVAAYLGAANMISDPTLLTAAASIMTVEARHQTILNLMNGATALPQAFDIAFTPSEVLAIASQFISGCEIGIPANPTLVVTNTSPPLPGTTLSFSSSALNGSTDGLFCQMLVGGLPVSVSQNFSSCVVPDTVNGPAAVFITSDDQPIDSNVRDQNTNTVVAGPAMIFINANVDALGELVLSGAAAANATTKNATTNATLSAGSSTRTISPSQASAIVSSALAQGASVSAVAGAVPSSMNSAPVVAMPGVSGASSNATSSADSSTRTISPSQASAIVSSALAQGASVSAVVGAVPSSVSSAPAVVMPDVNATSSEDSSTRTISPSQASAIVSSALAHGAPVSATAGAVPSSLNSAPAAATPGVSSASAAATPGVNSNSAGATSDVSSGPASALSVPSASASSSAAPAVATDSTAISGGTDVVAFLGGPNLYTGPAADGSVTVNGWS</sequence>
<gene>
    <name evidence="3" type="ORF">SCP_0203880</name>
</gene>
<evidence type="ECO:0000256" key="2">
    <source>
        <dbReference type="SAM" id="SignalP"/>
    </source>
</evidence>
<feature type="compositionally biased region" description="Polar residues" evidence="1">
    <location>
        <begin position="489"/>
        <end position="511"/>
    </location>
</feature>
<dbReference type="GeneID" id="38776108"/>
<dbReference type="Proteomes" id="UP000287166">
    <property type="component" value="Unassembled WGS sequence"/>
</dbReference>
<dbReference type="RefSeq" id="XP_027610104.1">
    <property type="nucleotide sequence ID" value="XM_027754303.1"/>
</dbReference>
<feature type="chain" id="PRO_5019127295" description="Protein rds1" evidence="2">
    <location>
        <begin position="19"/>
        <end position="573"/>
    </location>
</feature>
<proteinExistence type="predicted"/>
<protein>
    <recommendedName>
        <fullName evidence="5">Protein rds1</fullName>
    </recommendedName>
</protein>
<evidence type="ECO:0000313" key="4">
    <source>
        <dbReference type="Proteomes" id="UP000287166"/>
    </source>
</evidence>
<name>A0A401GAL0_9APHY</name>
<accession>A0A401GAL0</accession>
<reference evidence="3 4" key="1">
    <citation type="journal article" date="2018" name="Sci. Rep.">
        <title>Genome sequence of the cauliflower mushroom Sparassis crispa (Hanabiratake) and its association with beneficial usage.</title>
        <authorList>
            <person name="Kiyama R."/>
            <person name="Furutani Y."/>
            <person name="Kawaguchi K."/>
            <person name="Nakanishi T."/>
        </authorList>
    </citation>
    <scope>NUCLEOTIDE SEQUENCE [LARGE SCALE GENOMIC DNA]</scope>
</reference>
<evidence type="ECO:0008006" key="5">
    <source>
        <dbReference type="Google" id="ProtNLM"/>
    </source>
</evidence>
<feature type="compositionally biased region" description="Low complexity" evidence="1">
    <location>
        <begin position="512"/>
        <end position="524"/>
    </location>
</feature>
<feature type="region of interest" description="Disordered" evidence="1">
    <location>
        <begin position="472"/>
        <end position="524"/>
    </location>
</feature>
<organism evidence="3 4">
    <name type="scientific">Sparassis crispa</name>
    <dbReference type="NCBI Taxonomy" id="139825"/>
    <lineage>
        <taxon>Eukaryota</taxon>
        <taxon>Fungi</taxon>
        <taxon>Dikarya</taxon>
        <taxon>Basidiomycota</taxon>
        <taxon>Agaricomycotina</taxon>
        <taxon>Agaricomycetes</taxon>
        <taxon>Polyporales</taxon>
        <taxon>Sparassidaceae</taxon>
        <taxon>Sparassis</taxon>
    </lineage>
</organism>
<dbReference type="AlphaFoldDB" id="A0A401GAL0"/>
<dbReference type="EMBL" id="BFAD01000002">
    <property type="protein sequence ID" value="GBE79191.1"/>
    <property type="molecule type" value="Genomic_DNA"/>
</dbReference>
<dbReference type="PANTHER" id="PTHR31694">
    <property type="entry name" value="DESICCATION-LIKE PROTEIN"/>
    <property type="match status" value="1"/>
</dbReference>
<dbReference type="STRING" id="139825.A0A401GAL0"/>
<evidence type="ECO:0000256" key="1">
    <source>
        <dbReference type="SAM" id="MobiDB-lite"/>
    </source>
</evidence>
<dbReference type="InterPro" id="IPR052965">
    <property type="entry name" value="Pigment-catalase-like"/>
</dbReference>
<dbReference type="OrthoDB" id="1001765at2759"/>